<accession>A0A219B2E4</accession>
<evidence type="ECO:0000256" key="1">
    <source>
        <dbReference type="SAM" id="SignalP"/>
    </source>
</evidence>
<dbReference type="AlphaFoldDB" id="A0A219B2E4"/>
<proteinExistence type="predicted"/>
<keyword evidence="3" id="KW-1185">Reference proteome</keyword>
<reference evidence="3" key="1">
    <citation type="submission" date="2017-05" db="EMBL/GenBank/DDBJ databases">
        <authorList>
            <person name="Lin X."/>
        </authorList>
    </citation>
    <scope>NUCLEOTIDE SEQUENCE [LARGE SCALE GENOMIC DNA]</scope>
    <source>
        <strain evidence="3">JLT2012</strain>
    </source>
</reference>
<name>A0A219B2E4_9SPHN</name>
<evidence type="ECO:0000313" key="2">
    <source>
        <dbReference type="EMBL" id="OWV31998.1"/>
    </source>
</evidence>
<keyword evidence="1" id="KW-0732">Signal</keyword>
<evidence type="ECO:0000313" key="3">
    <source>
        <dbReference type="Proteomes" id="UP000198462"/>
    </source>
</evidence>
<feature type="signal peptide" evidence="1">
    <location>
        <begin position="1"/>
        <end position="23"/>
    </location>
</feature>
<comment type="caution">
    <text evidence="2">The sequence shown here is derived from an EMBL/GenBank/DDBJ whole genome shotgun (WGS) entry which is preliminary data.</text>
</comment>
<gene>
    <name evidence="2" type="ORF">B5C34_00005</name>
</gene>
<organism evidence="2 3">
    <name type="scientific">Pacificimonas flava</name>
    <dbReference type="NCBI Taxonomy" id="1234595"/>
    <lineage>
        <taxon>Bacteria</taxon>
        <taxon>Pseudomonadati</taxon>
        <taxon>Pseudomonadota</taxon>
        <taxon>Alphaproteobacteria</taxon>
        <taxon>Sphingomonadales</taxon>
        <taxon>Sphingosinicellaceae</taxon>
        <taxon>Pacificimonas</taxon>
    </lineage>
</organism>
<protein>
    <submittedName>
        <fullName evidence="2">Uncharacterized protein</fullName>
    </submittedName>
</protein>
<feature type="chain" id="PRO_5012939764" evidence="1">
    <location>
        <begin position="24"/>
        <end position="103"/>
    </location>
</feature>
<dbReference type="Proteomes" id="UP000198462">
    <property type="component" value="Unassembled WGS sequence"/>
</dbReference>
<dbReference type="RefSeq" id="WP_088710796.1">
    <property type="nucleotide sequence ID" value="NZ_NFZT01000001.1"/>
</dbReference>
<dbReference type="EMBL" id="NFZT01000001">
    <property type="protein sequence ID" value="OWV31998.1"/>
    <property type="molecule type" value="Genomic_DNA"/>
</dbReference>
<sequence length="103" mass="10142">MAEFVRLAAATLVFALAAVPAGAQFGGLFGGGGPKLPDEPAIASYAGFAAAEGVDLVAVQAGLGGNQTALFETATISAAPGSYQQTLAALQAYLGQLARVLSD</sequence>